<evidence type="ECO:0000313" key="1">
    <source>
        <dbReference type="EMBL" id="MBB4021508.1"/>
    </source>
</evidence>
<organism evidence="1 2">
    <name type="scientific">Actibacterium naphthalenivorans</name>
    <dbReference type="NCBI Taxonomy" id="1614693"/>
    <lineage>
        <taxon>Bacteria</taxon>
        <taxon>Pseudomonadati</taxon>
        <taxon>Pseudomonadota</taxon>
        <taxon>Alphaproteobacteria</taxon>
        <taxon>Rhodobacterales</taxon>
        <taxon>Roseobacteraceae</taxon>
        <taxon>Actibacterium</taxon>
    </lineage>
</organism>
<dbReference type="GO" id="GO:0008146">
    <property type="term" value="F:sulfotransferase activity"/>
    <property type="evidence" value="ECO:0007669"/>
    <property type="project" value="InterPro"/>
</dbReference>
<name>A0A840CD94_9RHOB</name>
<keyword evidence="2" id="KW-1185">Reference proteome</keyword>
<evidence type="ECO:0008006" key="3">
    <source>
        <dbReference type="Google" id="ProtNLM"/>
    </source>
</evidence>
<dbReference type="Proteomes" id="UP000585681">
    <property type="component" value="Unassembled WGS sequence"/>
</dbReference>
<evidence type="ECO:0000313" key="2">
    <source>
        <dbReference type="Proteomes" id="UP000585681"/>
    </source>
</evidence>
<dbReference type="AlphaFoldDB" id="A0A840CD94"/>
<sequence length="258" mass="29515">MPIIRADSKLIFFAHVPKCGGSAVQTYLNNRFGPLAFEDRRFLSVPERKRWSKTSPQHVDVETLNRMFPQGFFDHSFAIVRHPVARVVSAYHFQLEVENTISRNVSFSDWLINVAEQMEEQPFLYDNHLRPMNEMVPEGAKLFYLEHGLDALVPWFDEVTGGKAGPRAVPHTNKRGDFSKVKSVKVVPDDADLALIATIYAQDFERFAYEMGNPAPTAPAPLLAPEVIAERDAELSRVLPFHRRLVNRLSDNLRRQRM</sequence>
<dbReference type="InterPro" id="IPR005331">
    <property type="entry name" value="Sulfotransferase"/>
</dbReference>
<comment type="caution">
    <text evidence="1">The sequence shown here is derived from an EMBL/GenBank/DDBJ whole genome shotgun (WGS) entry which is preliminary data.</text>
</comment>
<dbReference type="RefSeq" id="WP_054537625.1">
    <property type="nucleotide sequence ID" value="NZ_JACIEQ010000001.1"/>
</dbReference>
<dbReference type="EMBL" id="JACIEQ010000001">
    <property type="protein sequence ID" value="MBB4021508.1"/>
    <property type="molecule type" value="Genomic_DNA"/>
</dbReference>
<protein>
    <recommendedName>
        <fullName evidence="3">Sulfotransferase family protein</fullName>
    </recommendedName>
</protein>
<dbReference type="Gene3D" id="3.40.50.300">
    <property type="entry name" value="P-loop containing nucleotide triphosphate hydrolases"/>
    <property type="match status" value="1"/>
</dbReference>
<dbReference type="InterPro" id="IPR027417">
    <property type="entry name" value="P-loop_NTPase"/>
</dbReference>
<gene>
    <name evidence="1" type="ORF">GGR17_001299</name>
</gene>
<dbReference type="SUPFAM" id="SSF52540">
    <property type="entry name" value="P-loop containing nucleoside triphosphate hydrolases"/>
    <property type="match status" value="1"/>
</dbReference>
<dbReference type="GO" id="GO:0016020">
    <property type="term" value="C:membrane"/>
    <property type="evidence" value="ECO:0007669"/>
    <property type="project" value="InterPro"/>
</dbReference>
<dbReference type="Pfam" id="PF03567">
    <property type="entry name" value="Sulfotransfer_2"/>
    <property type="match status" value="1"/>
</dbReference>
<reference evidence="1" key="1">
    <citation type="submission" date="2020-08" db="EMBL/GenBank/DDBJ databases">
        <title>Genomic Encyclopedia of Type Strains, Phase IV (KMG-IV): sequencing the most valuable type-strain genomes for metagenomic binning, comparative biology and taxonomic classification.</title>
        <authorList>
            <person name="Goeker M."/>
        </authorList>
    </citation>
    <scope>NUCLEOTIDE SEQUENCE [LARGE SCALE GENOMIC DNA]</scope>
    <source>
        <strain evidence="1">DSM 105040</strain>
    </source>
</reference>
<accession>A0A840CD94</accession>
<proteinExistence type="predicted"/>